<dbReference type="GeneID" id="93117542"/>
<evidence type="ECO:0000313" key="10">
    <source>
        <dbReference type="Proteomes" id="UP000005150"/>
    </source>
</evidence>
<dbReference type="CDD" id="cd16917">
    <property type="entry name" value="HATPase_UhpB-NarQ-NarX-like"/>
    <property type="match status" value="1"/>
</dbReference>
<dbReference type="Proteomes" id="UP000005150">
    <property type="component" value="Unassembled WGS sequence"/>
</dbReference>
<gene>
    <name evidence="9" type="ORF">HMPREF1071_03269</name>
</gene>
<keyword evidence="6" id="KW-1133">Transmembrane helix</keyword>
<evidence type="ECO:0000256" key="6">
    <source>
        <dbReference type="SAM" id="Phobius"/>
    </source>
</evidence>
<dbReference type="HOGENOM" id="CLU_000445_106_2_10"/>
<dbReference type="PANTHER" id="PTHR24421">
    <property type="entry name" value="NITRATE/NITRITE SENSOR PROTEIN NARX-RELATED"/>
    <property type="match status" value="1"/>
</dbReference>
<dbReference type="Gene3D" id="1.25.40.10">
    <property type="entry name" value="Tetratricopeptide repeat domain"/>
    <property type="match status" value="2"/>
</dbReference>
<dbReference type="InterPro" id="IPR036890">
    <property type="entry name" value="HATPase_C_sf"/>
</dbReference>
<dbReference type="InterPro" id="IPR011990">
    <property type="entry name" value="TPR-like_helical_dom_sf"/>
</dbReference>
<dbReference type="Gene3D" id="3.30.565.10">
    <property type="entry name" value="Histidine kinase-like ATPase, C-terminal domain"/>
    <property type="match status" value="1"/>
</dbReference>
<protein>
    <recommendedName>
        <fullName evidence="2">histidine kinase</fullName>
        <ecNumber evidence="2">2.7.13.3</ecNumber>
    </recommendedName>
</protein>
<accession>I8Y9K4</accession>
<keyword evidence="4" id="KW-0418">Kinase</keyword>
<keyword evidence="7" id="KW-0732">Signal</keyword>
<evidence type="ECO:0000259" key="8">
    <source>
        <dbReference type="Pfam" id="PF02518"/>
    </source>
</evidence>
<dbReference type="Pfam" id="PF02518">
    <property type="entry name" value="HATPase_c"/>
    <property type="match status" value="1"/>
</dbReference>
<dbReference type="SUPFAM" id="SSF48452">
    <property type="entry name" value="TPR-like"/>
    <property type="match status" value="2"/>
</dbReference>
<evidence type="ECO:0000256" key="2">
    <source>
        <dbReference type="ARBA" id="ARBA00012438"/>
    </source>
</evidence>
<keyword evidence="3" id="KW-0808">Transferase</keyword>
<dbReference type="InterPro" id="IPR003594">
    <property type="entry name" value="HATPase_dom"/>
</dbReference>
<evidence type="ECO:0000256" key="1">
    <source>
        <dbReference type="ARBA" id="ARBA00000085"/>
    </source>
</evidence>
<dbReference type="EMBL" id="AGXV01000038">
    <property type="protein sequence ID" value="EIY59790.1"/>
    <property type="molecule type" value="Genomic_DNA"/>
</dbReference>
<dbReference type="PANTHER" id="PTHR24421:SF10">
    <property type="entry name" value="NITRATE_NITRITE SENSOR PROTEIN NARQ"/>
    <property type="match status" value="1"/>
</dbReference>
<dbReference type="OrthoDB" id="9778366at2"/>
<reference evidence="9 10" key="1">
    <citation type="submission" date="2012-02" db="EMBL/GenBank/DDBJ databases">
        <title>The Genome Sequence of Bacteroides salyersiae CL02T12C01.</title>
        <authorList>
            <consortium name="The Broad Institute Genome Sequencing Platform"/>
            <person name="Earl A."/>
            <person name="Ward D."/>
            <person name="Feldgarden M."/>
            <person name="Gevers D."/>
            <person name="Zitomersky N.L."/>
            <person name="Coyne M.J."/>
            <person name="Comstock L.E."/>
            <person name="Young S.K."/>
            <person name="Zeng Q."/>
            <person name="Gargeya S."/>
            <person name="Fitzgerald M."/>
            <person name="Haas B."/>
            <person name="Abouelleil A."/>
            <person name="Alvarado L."/>
            <person name="Arachchi H.M."/>
            <person name="Berlin A."/>
            <person name="Chapman S.B."/>
            <person name="Gearin G."/>
            <person name="Goldberg J."/>
            <person name="Griggs A."/>
            <person name="Gujja S."/>
            <person name="Hansen M."/>
            <person name="Heiman D."/>
            <person name="Howarth C."/>
            <person name="Larimer J."/>
            <person name="Lui A."/>
            <person name="MacDonald P.J.P."/>
            <person name="McCowen C."/>
            <person name="Montmayeur A."/>
            <person name="Murphy C."/>
            <person name="Neiman D."/>
            <person name="Pearson M."/>
            <person name="Priest M."/>
            <person name="Roberts A."/>
            <person name="Saif S."/>
            <person name="Shea T."/>
            <person name="Sisk P."/>
            <person name="Stolte C."/>
            <person name="Sykes S."/>
            <person name="Wortman J."/>
            <person name="Nusbaum C."/>
            <person name="Birren B."/>
        </authorList>
    </citation>
    <scope>NUCLEOTIDE SEQUENCE [LARGE SCALE GENOMIC DNA]</scope>
    <source>
        <strain evidence="9 10">CL02T12C01</strain>
    </source>
</reference>
<keyword evidence="6" id="KW-0812">Transmembrane</keyword>
<dbReference type="Pfam" id="PF13424">
    <property type="entry name" value="TPR_12"/>
    <property type="match status" value="1"/>
</dbReference>
<feature type="domain" description="Histidine kinase/HSP90-like ATPase" evidence="8">
    <location>
        <begin position="547"/>
        <end position="631"/>
    </location>
</feature>
<dbReference type="SMART" id="SM00028">
    <property type="entry name" value="TPR"/>
    <property type="match status" value="5"/>
</dbReference>
<dbReference type="AlphaFoldDB" id="I8Y9K4"/>
<dbReference type="PATRIC" id="fig|997887.3.peg.3390"/>
<dbReference type="GO" id="GO:0004673">
    <property type="term" value="F:protein histidine kinase activity"/>
    <property type="evidence" value="ECO:0007669"/>
    <property type="project" value="UniProtKB-EC"/>
</dbReference>
<dbReference type="SUPFAM" id="SSF55874">
    <property type="entry name" value="ATPase domain of HSP90 chaperone/DNA topoisomerase II/histidine kinase"/>
    <property type="match status" value="1"/>
</dbReference>
<keyword evidence="10" id="KW-1185">Reference proteome</keyword>
<dbReference type="InterPro" id="IPR019734">
    <property type="entry name" value="TPR_rpt"/>
</dbReference>
<comment type="caution">
    <text evidence="9">The sequence shown here is derived from an EMBL/GenBank/DDBJ whole genome shotgun (WGS) entry which is preliminary data.</text>
</comment>
<organism evidence="9 10">
    <name type="scientific">Bacteroides salyersiae CL02T12C01</name>
    <dbReference type="NCBI Taxonomy" id="997887"/>
    <lineage>
        <taxon>Bacteria</taxon>
        <taxon>Pseudomonadati</taxon>
        <taxon>Bacteroidota</taxon>
        <taxon>Bacteroidia</taxon>
        <taxon>Bacteroidales</taxon>
        <taxon>Bacteroidaceae</taxon>
        <taxon>Bacteroides</taxon>
    </lineage>
</organism>
<evidence type="ECO:0000256" key="7">
    <source>
        <dbReference type="SAM" id="SignalP"/>
    </source>
</evidence>
<dbReference type="Gene3D" id="1.20.5.1930">
    <property type="match status" value="1"/>
</dbReference>
<dbReference type="GO" id="GO:0000160">
    <property type="term" value="P:phosphorelay signal transduction system"/>
    <property type="evidence" value="ECO:0007669"/>
    <property type="project" value="UniProtKB-KW"/>
</dbReference>
<keyword evidence="5" id="KW-0902">Two-component regulatory system</keyword>
<evidence type="ECO:0000313" key="9">
    <source>
        <dbReference type="EMBL" id="EIY59790.1"/>
    </source>
</evidence>
<name>I8Y9K4_9BACE</name>
<sequence>MKNYLFVLSLLLVCFPVSANDDALLDSLRLNLETAEGKTGNALAEAYSDLGDYYMYKQPDSAYYYFQKGIDHLHNHTDFCYSGLLSNMATYYYSIGDIDKALSSYLFALQEAVRLGHDEISTLVSSSLGVIYRRKEMPDSALYYYNRALEFAEHQNDFATIANLYTNIAVLYSATSRLSEAIPYAEKAVGFSLKGNDPVQTVYSYSVYGSLLIKNKEWEKASQILRSGVAESKKMQSSQLVVKCITPLLSVFDCLGQADSVKYYMDIAEKELPELSPNAIEVLGFYEVKGELFNRYGQYRESLEVLKKIENLRGKNLHTPLDLLYFRFASNYYGLKDFTSAYVYMKKAYLAKDSLFAGEVQKQLSDMTVKYQTKEKELEIAQLKQIQTEQHALMVKRIFYLVFFLLVLIAAFLVLLYKKKALEKETDLRLARQYIDGLESERKRLAKELHDGVCNDLLGIQYYMQTSDAIGKEAQQKLFPMIEQTRTDVRFISHELMPPALQYANLNVMLEDYVERLGNVHQLIHFHYFSLPEQANWELVSSQKAYELYRIVQEVLGNSLSHSKATEIEIILSMIAEERKIVLTVSDNGKGASVSLASGNGIGLRTVEDRVKCIDGVYSLTSDAKGTSFIVETGI</sequence>
<feature type="chain" id="PRO_5003717083" description="histidine kinase" evidence="7">
    <location>
        <begin position="20"/>
        <end position="635"/>
    </location>
</feature>
<proteinExistence type="predicted"/>
<dbReference type="EC" id="2.7.13.3" evidence="2"/>
<keyword evidence="6" id="KW-0472">Membrane</keyword>
<evidence type="ECO:0000256" key="4">
    <source>
        <dbReference type="ARBA" id="ARBA00022777"/>
    </source>
</evidence>
<dbReference type="InterPro" id="IPR050482">
    <property type="entry name" value="Sensor_HK_TwoCompSys"/>
</dbReference>
<feature type="transmembrane region" description="Helical" evidence="6">
    <location>
        <begin position="398"/>
        <end position="417"/>
    </location>
</feature>
<feature type="signal peptide" evidence="7">
    <location>
        <begin position="1"/>
        <end position="19"/>
    </location>
</feature>
<dbReference type="RefSeq" id="WP_007481266.1">
    <property type="nucleotide sequence ID" value="NZ_JH724308.1"/>
</dbReference>
<comment type="catalytic activity">
    <reaction evidence="1">
        <text>ATP + protein L-histidine = ADP + protein N-phospho-L-histidine.</text>
        <dbReference type="EC" id="2.7.13.3"/>
    </reaction>
</comment>
<evidence type="ECO:0000256" key="5">
    <source>
        <dbReference type="ARBA" id="ARBA00023012"/>
    </source>
</evidence>
<evidence type="ECO:0000256" key="3">
    <source>
        <dbReference type="ARBA" id="ARBA00022679"/>
    </source>
</evidence>